<keyword evidence="2 6" id="KW-0378">Hydrolase</keyword>
<evidence type="ECO:0000256" key="2">
    <source>
        <dbReference type="ARBA" id="ARBA00022801"/>
    </source>
</evidence>
<proteinExistence type="inferred from homology"/>
<feature type="site" description="Important for catalytic activity, responsible for pKa modulation of the active site Glu and correct orientation of both the proton donor and substrate" evidence="5">
    <location>
        <position position="130"/>
    </location>
</feature>
<dbReference type="SUPFAM" id="SSF75005">
    <property type="entry name" value="Arabinanase/levansucrase/invertase"/>
    <property type="match status" value="1"/>
</dbReference>
<evidence type="ECO:0000313" key="9">
    <source>
        <dbReference type="RefSeq" id="XP_033531868.1"/>
    </source>
</evidence>
<gene>
    <name evidence="7 9" type="ORF">P152DRAFT_440427</name>
</gene>
<dbReference type="OrthoDB" id="3879658at2759"/>
<sequence length="300" mass="32485">MVNGPVIIEDFADPAFYRDVDFWHAFATCNQNQSVNIQMARSRDFDKWERIVDDALPDLPRWVNLPMPFVWAPSVTCLDNGTYILYYAASMASDPRFHCIGVASSDNITGPYDPDPEPWACALERGGAIDASAFQDVSGQRYVVYKIDGNSLGSGGACNNGIPPIQPTPIMLQAVAADGVTKQGKATQILDRTDKDGPLVEAPSIHQAADGSYVLFYSSGCFSDPSYDIRWASANDIRGPYTRFGTLLKTGMMGLTAPGGADVIDGGRMMFHADFGKGRAMYTTQVAHGGAAVRLVQYDG</sequence>
<dbReference type="AlphaFoldDB" id="A0A6G1FWM5"/>
<evidence type="ECO:0000256" key="4">
    <source>
        <dbReference type="PIRSR" id="PIRSR606710-1"/>
    </source>
</evidence>
<dbReference type="InterPro" id="IPR023296">
    <property type="entry name" value="Glyco_hydro_beta-prop_sf"/>
</dbReference>
<dbReference type="PANTHER" id="PTHR42812:SF5">
    <property type="entry name" value="ENDO-ARABINASE"/>
    <property type="match status" value="1"/>
</dbReference>
<reference evidence="9" key="3">
    <citation type="submission" date="2025-04" db="UniProtKB">
        <authorList>
            <consortium name="RefSeq"/>
        </authorList>
    </citation>
    <scope>IDENTIFICATION</scope>
    <source>
        <strain evidence="9">CBS 781.70</strain>
    </source>
</reference>
<name>A0A6G1FWM5_9PEZI</name>
<evidence type="ECO:0000313" key="7">
    <source>
        <dbReference type="EMBL" id="KAF1810237.1"/>
    </source>
</evidence>
<accession>A0A6G1FWM5</accession>
<organism evidence="7">
    <name type="scientific">Eremomyces bilateralis CBS 781.70</name>
    <dbReference type="NCBI Taxonomy" id="1392243"/>
    <lineage>
        <taxon>Eukaryota</taxon>
        <taxon>Fungi</taxon>
        <taxon>Dikarya</taxon>
        <taxon>Ascomycota</taxon>
        <taxon>Pezizomycotina</taxon>
        <taxon>Dothideomycetes</taxon>
        <taxon>Dothideomycetes incertae sedis</taxon>
        <taxon>Eremomycetales</taxon>
        <taxon>Eremomycetaceae</taxon>
        <taxon>Eremomyces</taxon>
    </lineage>
</organism>
<dbReference type="GeneID" id="54418235"/>
<dbReference type="Pfam" id="PF04616">
    <property type="entry name" value="Glyco_hydro_43"/>
    <property type="match status" value="1"/>
</dbReference>
<comment type="similarity">
    <text evidence="1 6">Belongs to the glycosyl hydrolase 43 family.</text>
</comment>
<protein>
    <submittedName>
        <fullName evidence="7 9">Arabinanase/levansucrase/invertase</fullName>
    </submittedName>
</protein>
<dbReference type="Gene3D" id="2.115.10.20">
    <property type="entry name" value="Glycosyl hydrolase domain, family 43"/>
    <property type="match status" value="1"/>
</dbReference>
<evidence type="ECO:0000313" key="8">
    <source>
        <dbReference type="Proteomes" id="UP000504638"/>
    </source>
</evidence>
<feature type="active site" description="Proton acceptor" evidence="4">
    <location>
        <position position="13"/>
    </location>
</feature>
<dbReference type="InterPro" id="IPR051795">
    <property type="entry name" value="Glycosyl_Hydrlase_43"/>
</dbReference>
<dbReference type="InterPro" id="IPR006710">
    <property type="entry name" value="Glyco_hydro_43"/>
</dbReference>
<evidence type="ECO:0000256" key="6">
    <source>
        <dbReference type="RuleBase" id="RU361187"/>
    </source>
</evidence>
<keyword evidence="3 6" id="KW-0326">Glycosidase</keyword>
<dbReference type="EMBL" id="ML975167">
    <property type="protein sequence ID" value="KAF1810237.1"/>
    <property type="molecule type" value="Genomic_DNA"/>
</dbReference>
<evidence type="ECO:0000256" key="3">
    <source>
        <dbReference type="ARBA" id="ARBA00023295"/>
    </source>
</evidence>
<dbReference type="GO" id="GO:0005975">
    <property type="term" value="P:carbohydrate metabolic process"/>
    <property type="evidence" value="ECO:0007669"/>
    <property type="project" value="InterPro"/>
</dbReference>
<reference evidence="9" key="2">
    <citation type="submission" date="2020-04" db="EMBL/GenBank/DDBJ databases">
        <authorList>
            <consortium name="NCBI Genome Project"/>
        </authorList>
    </citation>
    <scope>NUCLEOTIDE SEQUENCE</scope>
    <source>
        <strain evidence="9">CBS 781.70</strain>
    </source>
</reference>
<dbReference type="PANTHER" id="PTHR42812">
    <property type="entry name" value="BETA-XYLOSIDASE"/>
    <property type="match status" value="1"/>
</dbReference>
<evidence type="ECO:0000256" key="1">
    <source>
        <dbReference type="ARBA" id="ARBA00009865"/>
    </source>
</evidence>
<feature type="active site" description="Proton donor" evidence="4">
    <location>
        <position position="201"/>
    </location>
</feature>
<dbReference type="RefSeq" id="XP_033531868.1">
    <property type="nucleotide sequence ID" value="XM_033677665.1"/>
</dbReference>
<reference evidence="7 9" key="1">
    <citation type="submission" date="2020-01" db="EMBL/GenBank/DDBJ databases">
        <authorList>
            <consortium name="DOE Joint Genome Institute"/>
            <person name="Haridas S."/>
            <person name="Albert R."/>
            <person name="Binder M."/>
            <person name="Bloem J."/>
            <person name="Labutti K."/>
            <person name="Salamov A."/>
            <person name="Andreopoulos B."/>
            <person name="Baker S.E."/>
            <person name="Barry K."/>
            <person name="Bills G."/>
            <person name="Bluhm B.H."/>
            <person name="Cannon C."/>
            <person name="Castanera R."/>
            <person name="Culley D.E."/>
            <person name="Daum C."/>
            <person name="Ezra D."/>
            <person name="Gonzalez J.B."/>
            <person name="Henrissat B."/>
            <person name="Kuo A."/>
            <person name="Liang C."/>
            <person name="Lipzen A."/>
            <person name="Lutzoni F."/>
            <person name="Magnuson J."/>
            <person name="Mondo S."/>
            <person name="Nolan M."/>
            <person name="Ohm R."/>
            <person name="Pangilinan J."/>
            <person name="Park H.-J."/>
            <person name="Ramirez L."/>
            <person name="Alfaro M."/>
            <person name="Sun H."/>
            <person name="Tritt A."/>
            <person name="Yoshinaga Y."/>
            <person name="Zwiers L.-H."/>
            <person name="Turgeon B.G."/>
            <person name="Goodwin S.B."/>
            <person name="Spatafora J.W."/>
            <person name="Crous P.W."/>
            <person name="Grigoriev I.V."/>
        </authorList>
    </citation>
    <scope>NUCLEOTIDE SEQUENCE</scope>
    <source>
        <strain evidence="7 9">CBS 781.70</strain>
    </source>
</reference>
<evidence type="ECO:0000256" key="5">
    <source>
        <dbReference type="PIRSR" id="PIRSR606710-2"/>
    </source>
</evidence>
<dbReference type="Proteomes" id="UP000504638">
    <property type="component" value="Unplaced"/>
</dbReference>
<dbReference type="CDD" id="cd08999">
    <property type="entry name" value="GH43_ABN-like"/>
    <property type="match status" value="1"/>
</dbReference>
<keyword evidence="8" id="KW-1185">Reference proteome</keyword>
<dbReference type="GO" id="GO:0004553">
    <property type="term" value="F:hydrolase activity, hydrolyzing O-glycosyl compounds"/>
    <property type="evidence" value="ECO:0007669"/>
    <property type="project" value="InterPro"/>
</dbReference>